<dbReference type="GO" id="GO:0015740">
    <property type="term" value="P:C4-dicarboxylate transport"/>
    <property type="evidence" value="ECO:0007669"/>
    <property type="project" value="TreeGrafter"/>
</dbReference>
<comment type="function">
    <text evidence="9">Part of the tripartite ATP-independent periplasmic (TRAP) transport system.</text>
</comment>
<keyword evidence="4 9" id="KW-0997">Cell inner membrane</keyword>
<proteinExistence type="inferred from homology"/>
<dbReference type="EMBL" id="FZQA01000005">
    <property type="protein sequence ID" value="SNT74579.1"/>
    <property type="molecule type" value="Genomic_DNA"/>
</dbReference>
<dbReference type="InterPro" id="IPR055348">
    <property type="entry name" value="DctQ"/>
</dbReference>
<dbReference type="InterPro" id="IPR007387">
    <property type="entry name" value="TRAP_DctQ"/>
</dbReference>
<comment type="similarity">
    <text evidence="8 9">Belongs to the TRAP transporter small permease family.</text>
</comment>
<protein>
    <recommendedName>
        <fullName evidence="9">TRAP transporter small permease protein</fullName>
    </recommendedName>
</protein>
<keyword evidence="5 9" id="KW-0812">Transmembrane</keyword>
<evidence type="ECO:0000256" key="6">
    <source>
        <dbReference type="ARBA" id="ARBA00022989"/>
    </source>
</evidence>
<dbReference type="PANTHER" id="PTHR35011:SF11">
    <property type="entry name" value="TRAP TRANSPORTER SMALL PERMEASE PROTEIN"/>
    <property type="match status" value="1"/>
</dbReference>
<dbReference type="Proteomes" id="UP000198346">
    <property type="component" value="Unassembled WGS sequence"/>
</dbReference>
<feature type="transmembrane region" description="Helical" evidence="9">
    <location>
        <begin position="51"/>
        <end position="68"/>
    </location>
</feature>
<dbReference type="AlphaFoldDB" id="A0A239PW95"/>
<name>A0A239PW95_9PROT</name>
<dbReference type="Pfam" id="PF04290">
    <property type="entry name" value="DctQ"/>
    <property type="match status" value="1"/>
</dbReference>
<feature type="transmembrane region" description="Helical" evidence="9">
    <location>
        <begin position="15"/>
        <end position="36"/>
    </location>
</feature>
<feature type="transmembrane region" description="Helical" evidence="9">
    <location>
        <begin position="130"/>
        <end position="148"/>
    </location>
</feature>
<keyword evidence="6 9" id="KW-1133">Transmembrane helix</keyword>
<evidence type="ECO:0000256" key="4">
    <source>
        <dbReference type="ARBA" id="ARBA00022519"/>
    </source>
</evidence>
<dbReference type="RefSeq" id="WP_089412713.1">
    <property type="nucleotide sequence ID" value="NZ_FZQA01000005.1"/>
</dbReference>
<evidence type="ECO:0000313" key="11">
    <source>
        <dbReference type="EMBL" id="SNT74579.1"/>
    </source>
</evidence>
<sequence length="165" mass="17655">MLDLLSRISRLTSKAALYISVAGLVLMTAIISWQIFARYVLNAAPAWTEPAALFLMLWFILFAAAAGVREGFHIRLTLVEDALSPIGRVALRLFCHAVVGLFGAAMAGAGGSLVLATWSHVIPTLGLPRGAAYAPIVVAGALIVLYSVERALLELRGEEAERAWP</sequence>
<accession>A0A239PW95</accession>
<keyword evidence="3" id="KW-1003">Cell membrane</keyword>
<dbReference type="GO" id="GO:0022857">
    <property type="term" value="F:transmembrane transporter activity"/>
    <property type="evidence" value="ECO:0007669"/>
    <property type="project" value="UniProtKB-UniRule"/>
</dbReference>
<feature type="domain" description="Tripartite ATP-independent periplasmic transporters DctQ component" evidence="10">
    <location>
        <begin position="27"/>
        <end position="156"/>
    </location>
</feature>
<evidence type="ECO:0000256" key="7">
    <source>
        <dbReference type="ARBA" id="ARBA00023136"/>
    </source>
</evidence>
<feature type="transmembrane region" description="Helical" evidence="9">
    <location>
        <begin position="89"/>
        <end position="118"/>
    </location>
</feature>
<gene>
    <name evidence="11" type="ORF">SAMN06297382_2255</name>
</gene>
<dbReference type="OrthoDB" id="4964541at2"/>
<evidence type="ECO:0000256" key="2">
    <source>
        <dbReference type="ARBA" id="ARBA00022448"/>
    </source>
</evidence>
<organism evidence="11 12">
    <name type="scientific">Amphiplicatus metriothermophilus</name>
    <dbReference type="NCBI Taxonomy" id="1519374"/>
    <lineage>
        <taxon>Bacteria</taxon>
        <taxon>Pseudomonadati</taxon>
        <taxon>Pseudomonadota</taxon>
        <taxon>Alphaproteobacteria</taxon>
        <taxon>Parvularculales</taxon>
        <taxon>Parvularculaceae</taxon>
        <taxon>Amphiplicatus</taxon>
    </lineage>
</organism>
<evidence type="ECO:0000259" key="10">
    <source>
        <dbReference type="Pfam" id="PF04290"/>
    </source>
</evidence>
<comment type="subunit">
    <text evidence="9">The complex comprises the extracytoplasmic solute receptor protein and the two transmembrane proteins.</text>
</comment>
<comment type="subcellular location">
    <subcellularLocation>
        <location evidence="1 9">Cell inner membrane</location>
        <topology evidence="1 9">Multi-pass membrane protein</topology>
    </subcellularLocation>
</comment>
<evidence type="ECO:0000256" key="1">
    <source>
        <dbReference type="ARBA" id="ARBA00004429"/>
    </source>
</evidence>
<evidence type="ECO:0000256" key="8">
    <source>
        <dbReference type="ARBA" id="ARBA00038436"/>
    </source>
</evidence>
<evidence type="ECO:0000256" key="5">
    <source>
        <dbReference type="ARBA" id="ARBA00022692"/>
    </source>
</evidence>
<dbReference type="PANTHER" id="PTHR35011">
    <property type="entry name" value="2,3-DIKETO-L-GULONATE TRAP TRANSPORTER SMALL PERMEASE PROTEIN YIAM"/>
    <property type="match status" value="1"/>
</dbReference>
<keyword evidence="7 9" id="KW-0472">Membrane</keyword>
<keyword evidence="12" id="KW-1185">Reference proteome</keyword>
<evidence type="ECO:0000256" key="3">
    <source>
        <dbReference type="ARBA" id="ARBA00022475"/>
    </source>
</evidence>
<keyword evidence="2 9" id="KW-0813">Transport</keyword>
<evidence type="ECO:0000256" key="9">
    <source>
        <dbReference type="RuleBase" id="RU369079"/>
    </source>
</evidence>
<evidence type="ECO:0000313" key="12">
    <source>
        <dbReference type="Proteomes" id="UP000198346"/>
    </source>
</evidence>
<reference evidence="11 12" key="1">
    <citation type="submission" date="2017-07" db="EMBL/GenBank/DDBJ databases">
        <authorList>
            <person name="Sun Z.S."/>
            <person name="Albrecht U."/>
            <person name="Echele G."/>
            <person name="Lee C.C."/>
        </authorList>
    </citation>
    <scope>NUCLEOTIDE SEQUENCE [LARGE SCALE GENOMIC DNA]</scope>
    <source>
        <strain evidence="11 12">CGMCC 1.12710</strain>
    </source>
</reference>
<dbReference type="GO" id="GO:0005886">
    <property type="term" value="C:plasma membrane"/>
    <property type="evidence" value="ECO:0007669"/>
    <property type="project" value="UniProtKB-SubCell"/>
</dbReference>